<name>A0ABM4CJY6_HYDVU</name>
<dbReference type="SMART" id="SM00228">
    <property type="entry name" value="PDZ"/>
    <property type="match status" value="1"/>
</dbReference>
<dbReference type="CDD" id="cd00136">
    <property type="entry name" value="PDZ_canonical"/>
    <property type="match status" value="1"/>
</dbReference>
<comment type="subcellular location">
    <subcellularLocation>
        <location evidence="1">Membrane</location>
    </subcellularLocation>
</comment>
<evidence type="ECO:0000256" key="2">
    <source>
        <dbReference type="ARBA" id="ARBA00023136"/>
    </source>
</evidence>
<keyword evidence="3" id="KW-0812">Transmembrane</keyword>
<evidence type="ECO:0000259" key="4">
    <source>
        <dbReference type="PROSITE" id="PS50106"/>
    </source>
</evidence>
<evidence type="ECO:0000313" key="6">
    <source>
        <dbReference type="RefSeq" id="XP_065662070.1"/>
    </source>
</evidence>
<dbReference type="RefSeq" id="XP_065662070.1">
    <property type="nucleotide sequence ID" value="XM_065805998.1"/>
</dbReference>
<dbReference type="SUPFAM" id="SSF50156">
    <property type="entry name" value="PDZ domain-like"/>
    <property type="match status" value="1"/>
</dbReference>
<dbReference type="GeneID" id="100212285"/>
<evidence type="ECO:0000256" key="3">
    <source>
        <dbReference type="SAM" id="Phobius"/>
    </source>
</evidence>
<proteinExistence type="predicted"/>
<keyword evidence="5" id="KW-1185">Reference proteome</keyword>
<dbReference type="PROSITE" id="PS50106">
    <property type="entry name" value="PDZ"/>
    <property type="match status" value="1"/>
</dbReference>
<dbReference type="InterPro" id="IPR036034">
    <property type="entry name" value="PDZ_sf"/>
</dbReference>
<evidence type="ECO:0000313" key="5">
    <source>
        <dbReference type="Proteomes" id="UP001652625"/>
    </source>
</evidence>
<dbReference type="Proteomes" id="UP001652625">
    <property type="component" value="Chromosome 09"/>
</dbReference>
<dbReference type="InterPro" id="IPR001478">
    <property type="entry name" value="PDZ"/>
</dbReference>
<feature type="transmembrane region" description="Helical" evidence="3">
    <location>
        <begin position="144"/>
        <end position="163"/>
    </location>
</feature>
<dbReference type="PANTHER" id="PTHR23119">
    <property type="entry name" value="DISCS LARGE"/>
    <property type="match status" value="1"/>
</dbReference>
<sequence>MSDRVHFTIESEDEDEIVEVILLNKYPELQGFGLDISGGTNRPYRGSTGIFVSALKTQGLAEKSGKIEVGDQILKVNGYCVANVTHDEAVKYFISNRNQVTLQLKKKAGQMLNADIHTLSSSVESLTFSEKSSNQENDQAGSSLSLSGFLIGLTLGVLCVMLIKKYSK</sequence>
<keyword evidence="3" id="KW-1133">Transmembrane helix</keyword>
<gene>
    <name evidence="6" type="primary">LOC100212285</name>
</gene>
<keyword evidence="2 3" id="KW-0472">Membrane</keyword>
<accession>A0ABM4CJY6</accession>
<dbReference type="PANTHER" id="PTHR23119:SF51">
    <property type="entry name" value="DISKS LARGE 1 TUMOR SUPPRESSOR PROTEIN"/>
    <property type="match status" value="1"/>
</dbReference>
<dbReference type="Gene3D" id="2.30.42.10">
    <property type="match status" value="1"/>
</dbReference>
<reference evidence="6" key="1">
    <citation type="submission" date="2025-08" db="UniProtKB">
        <authorList>
            <consortium name="RefSeq"/>
        </authorList>
    </citation>
    <scope>IDENTIFICATION</scope>
</reference>
<dbReference type="Pfam" id="PF00595">
    <property type="entry name" value="PDZ"/>
    <property type="match status" value="1"/>
</dbReference>
<evidence type="ECO:0000256" key="1">
    <source>
        <dbReference type="ARBA" id="ARBA00004370"/>
    </source>
</evidence>
<organism evidence="5 6">
    <name type="scientific">Hydra vulgaris</name>
    <name type="common">Hydra</name>
    <name type="synonym">Hydra attenuata</name>
    <dbReference type="NCBI Taxonomy" id="6087"/>
    <lineage>
        <taxon>Eukaryota</taxon>
        <taxon>Metazoa</taxon>
        <taxon>Cnidaria</taxon>
        <taxon>Hydrozoa</taxon>
        <taxon>Hydroidolina</taxon>
        <taxon>Anthoathecata</taxon>
        <taxon>Aplanulata</taxon>
        <taxon>Hydridae</taxon>
        <taxon>Hydra</taxon>
    </lineage>
</organism>
<protein>
    <submittedName>
        <fullName evidence="6">Synaptojanin-2-binding protein isoform X2</fullName>
    </submittedName>
</protein>
<dbReference type="InterPro" id="IPR050614">
    <property type="entry name" value="Synaptic_Scaffolding_LAP-MAGUK"/>
</dbReference>
<feature type="domain" description="PDZ" evidence="4">
    <location>
        <begin position="20"/>
        <end position="108"/>
    </location>
</feature>